<evidence type="ECO:0000256" key="1">
    <source>
        <dbReference type="ARBA" id="ARBA00022723"/>
    </source>
</evidence>
<dbReference type="InterPro" id="IPR013087">
    <property type="entry name" value="Znf_C2H2_type"/>
</dbReference>
<dbReference type="PROSITE" id="PS50157">
    <property type="entry name" value="ZINC_FINGER_C2H2_2"/>
    <property type="match status" value="2"/>
</dbReference>
<dbReference type="FunFam" id="3.30.160.60:FF:002343">
    <property type="entry name" value="Zinc finger protein 33A"/>
    <property type="match status" value="1"/>
</dbReference>
<keyword evidence="3" id="KW-0862">Zinc</keyword>
<dbReference type="SMART" id="SM00355">
    <property type="entry name" value="ZnF_C2H2"/>
    <property type="match status" value="2"/>
</dbReference>
<dbReference type="SUPFAM" id="SSF57667">
    <property type="entry name" value="beta-beta-alpha zinc fingers"/>
    <property type="match status" value="1"/>
</dbReference>
<evidence type="ECO:0000313" key="8">
    <source>
        <dbReference type="Proteomes" id="UP001497623"/>
    </source>
</evidence>
<gene>
    <name evidence="7" type="ORF">MNOR_LOCUS18499</name>
</gene>
<reference evidence="7 8" key="1">
    <citation type="submission" date="2024-05" db="EMBL/GenBank/DDBJ databases">
        <authorList>
            <person name="Wallberg A."/>
        </authorList>
    </citation>
    <scope>NUCLEOTIDE SEQUENCE [LARGE SCALE GENOMIC DNA]</scope>
</reference>
<dbReference type="PANTHER" id="PTHR23235:SF120">
    <property type="entry name" value="KRUPPEL-LIKE FACTOR 15"/>
    <property type="match status" value="1"/>
</dbReference>
<feature type="domain" description="C2H2-type" evidence="6">
    <location>
        <begin position="89"/>
        <end position="113"/>
    </location>
</feature>
<evidence type="ECO:0000256" key="5">
    <source>
        <dbReference type="SAM" id="MobiDB-lite"/>
    </source>
</evidence>
<evidence type="ECO:0000256" key="3">
    <source>
        <dbReference type="ARBA" id="ARBA00022833"/>
    </source>
</evidence>
<dbReference type="InterPro" id="IPR036236">
    <property type="entry name" value="Znf_C2H2_sf"/>
</dbReference>
<dbReference type="GO" id="GO:0000981">
    <property type="term" value="F:DNA-binding transcription factor activity, RNA polymerase II-specific"/>
    <property type="evidence" value="ECO:0007669"/>
    <property type="project" value="TreeGrafter"/>
</dbReference>
<accession>A0AAV2R3H2</accession>
<keyword evidence="2 4" id="KW-0863">Zinc-finger</keyword>
<name>A0AAV2R3H2_MEGNR</name>
<dbReference type="AlphaFoldDB" id="A0AAV2R3H2"/>
<keyword evidence="8" id="KW-1185">Reference proteome</keyword>
<evidence type="ECO:0000259" key="6">
    <source>
        <dbReference type="PROSITE" id="PS50157"/>
    </source>
</evidence>
<feature type="region of interest" description="Disordered" evidence="5">
    <location>
        <begin position="64"/>
        <end position="88"/>
    </location>
</feature>
<evidence type="ECO:0000256" key="2">
    <source>
        <dbReference type="ARBA" id="ARBA00022771"/>
    </source>
</evidence>
<evidence type="ECO:0000256" key="4">
    <source>
        <dbReference type="PROSITE-ProRule" id="PRU00042"/>
    </source>
</evidence>
<dbReference type="PANTHER" id="PTHR23235">
    <property type="entry name" value="KRUEPPEL-LIKE TRANSCRIPTION FACTOR"/>
    <property type="match status" value="1"/>
</dbReference>
<dbReference type="GO" id="GO:0000978">
    <property type="term" value="F:RNA polymerase II cis-regulatory region sequence-specific DNA binding"/>
    <property type="evidence" value="ECO:0007669"/>
    <property type="project" value="TreeGrafter"/>
</dbReference>
<dbReference type="EMBL" id="CAXKWB010013274">
    <property type="protein sequence ID" value="CAL4107173.1"/>
    <property type="molecule type" value="Genomic_DNA"/>
</dbReference>
<organism evidence="7 8">
    <name type="scientific">Meganyctiphanes norvegica</name>
    <name type="common">Northern krill</name>
    <name type="synonym">Thysanopoda norvegica</name>
    <dbReference type="NCBI Taxonomy" id="48144"/>
    <lineage>
        <taxon>Eukaryota</taxon>
        <taxon>Metazoa</taxon>
        <taxon>Ecdysozoa</taxon>
        <taxon>Arthropoda</taxon>
        <taxon>Crustacea</taxon>
        <taxon>Multicrustacea</taxon>
        <taxon>Malacostraca</taxon>
        <taxon>Eumalacostraca</taxon>
        <taxon>Eucarida</taxon>
        <taxon>Euphausiacea</taxon>
        <taxon>Euphausiidae</taxon>
        <taxon>Meganyctiphanes</taxon>
    </lineage>
</organism>
<evidence type="ECO:0000313" key="7">
    <source>
        <dbReference type="EMBL" id="CAL4107173.1"/>
    </source>
</evidence>
<feature type="domain" description="C2H2-type" evidence="6">
    <location>
        <begin position="60"/>
        <end position="88"/>
    </location>
</feature>
<keyword evidence="1" id="KW-0479">Metal-binding</keyword>
<proteinExistence type="predicted"/>
<protein>
    <recommendedName>
        <fullName evidence="6">C2H2-type domain-containing protein</fullName>
    </recommendedName>
</protein>
<dbReference type="Proteomes" id="UP001497623">
    <property type="component" value="Unassembled WGS sequence"/>
</dbReference>
<dbReference type="Gene3D" id="3.30.160.60">
    <property type="entry name" value="Classic Zinc Finger"/>
    <property type="match status" value="2"/>
</dbReference>
<comment type="caution">
    <text evidence="7">The sequence shown here is derived from an EMBL/GenBank/DDBJ whole genome shotgun (WGS) entry which is preliminary data.</text>
</comment>
<dbReference type="PROSITE" id="PS00028">
    <property type="entry name" value="ZINC_FINGER_C2H2_1"/>
    <property type="match status" value="1"/>
</dbReference>
<sequence length="113" mass="13136">MSELKVKEEIEVIEEPVKIQPVEIKPKEEIGIYKEELIDSTWESYLVKQEKLVPIDHPNLPTKKPCDKAFSNNHNLVGHQKTHTGKKPYQCSQCDKAFFRNSDLKIHQRTHTG</sequence>
<feature type="non-terminal residue" evidence="7">
    <location>
        <position position="113"/>
    </location>
</feature>
<dbReference type="GO" id="GO:0008270">
    <property type="term" value="F:zinc ion binding"/>
    <property type="evidence" value="ECO:0007669"/>
    <property type="project" value="UniProtKB-KW"/>
</dbReference>
<dbReference type="Pfam" id="PF00096">
    <property type="entry name" value="zf-C2H2"/>
    <property type="match status" value="2"/>
</dbReference>